<evidence type="ECO:0000256" key="2">
    <source>
        <dbReference type="ARBA" id="ARBA00022475"/>
    </source>
</evidence>
<keyword evidence="5 6" id="KW-0472">Membrane</keyword>
<evidence type="ECO:0000256" key="4">
    <source>
        <dbReference type="ARBA" id="ARBA00022989"/>
    </source>
</evidence>
<keyword evidence="3 6" id="KW-0812">Transmembrane</keyword>
<comment type="subcellular location">
    <subcellularLocation>
        <location evidence="1">Cell membrane</location>
        <topology evidence="1">Multi-pass membrane protein</topology>
    </subcellularLocation>
</comment>
<dbReference type="Pfam" id="PF03631">
    <property type="entry name" value="Virul_fac_BrkB"/>
    <property type="match status" value="1"/>
</dbReference>
<dbReference type="InterPro" id="IPR017039">
    <property type="entry name" value="Virul_fac_BrkB"/>
</dbReference>
<feature type="transmembrane region" description="Helical" evidence="6">
    <location>
        <begin position="102"/>
        <end position="122"/>
    </location>
</feature>
<sequence>MISYDTAMRLIRNPQLWLSLGKEIWERNRGQNLKQIAASLAFTTTLSMVPMVTIATMLIGYLPSVIQVKNAFKTWLLDTYMPGGINQQVFVYLDQFSSQAKGLTFVGLAGLIITTIMTLAVIEGAFNQIFKVNKSRPLYKKIAIYSAATILGPILLGIGIYLSGVLFSASEGWISAVSFGFQLVATIAPICLAIAVYAVVYKVLPYAKILWRDAFTGALVAALAFELMKFGFAIFLSHTAFYKTVYGAFAIFPLGLMWIYMTWWITLTGAVLVANLPEIRSGFIRVIRY</sequence>
<gene>
    <name evidence="7" type="ORF">PKF032_09530</name>
</gene>
<feature type="transmembrane region" description="Helical" evidence="6">
    <location>
        <begin position="248"/>
        <end position="276"/>
    </location>
</feature>
<proteinExistence type="predicted"/>
<evidence type="ECO:0000313" key="8">
    <source>
        <dbReference type="Proteomes" id="UP001211204"/>
    </source>
</evidence>
<dbReference type="NCBIfam" id="TIGR00765">
    <property type="entry name" value="yihY_not_rbn"/>
    <property type="match status" value="1"/>
</dbReference>
<dbReference type="PANTHER" id="PTHR30213:SF0">
    <property type="entry name" value="UPF0761 MEMBRANE PROTEIN YIHY"/>
    <property type="match status" value="1"/>
</dbReference>
<name>A0ABM8CME7_9BURK</name>
<protein>
    <submittedName>
        <fullName evidence="7">Uncharacterized protein</fullName>
    </submittedName>
</protein>
<dbReference type="PANTHER" id="PTHR30213">
    <property type="entry name" value="INNER MEMBRANE PROTEIN YHJD"/>
    <property type="match status" value="1"/>
</dbReference>
<dbReference type="EMBL" id="AP026974">
    <property type="protein sequence ID" value="BDT79065.1"/>
    <property type="molecule type" value="Genomic_DNA"/>
</dbReference>
<feature type="transmembrane region" description="Helical" evidence="6">
    <location>
        <begin position="142"/>
        <end position="167"/>
    </location>
</feature>
<keyword evidence="2" id="KW-1003">Cell membrane</keyword>
<feature type="transmembrane region" description="Helical" evidence="6">
    <location>
        <begin position="36"/>
        <end position="62"/>
    </location>
</feature>
<reference evidence="7 8" key="1">
    <citation type="submission" date="2022-11" db="EMBL/GenBank/DDBJ databases">
        <title>Complete Genome Sequences of three Polynucleobacter sp. Subcluster PnecC Strains KF022, KF023, and KF032 Isolated from a Shallow Eutrophic Lake in Japan.</title>
        <authorList>
            <person name="Ogata Y."/>
            <person name="Watanabe K."/>
            <person name="Takemine S."/>
            <person name="Shindo C."/>
            <person name="Kurokawa R."/>
            <person name="Suda W."/>
        </authorList>
    </citation>
    <scope>NUCLEOTIDE SEQUENCE [LARGE SCALE GENOMIC DNA]</scope>
    <source>
        <strain evidence="7 8">KF032</strain>
    </source>
</reference>
<evidence type="ECO:0000313" key="7">
    <source>
        <dbReference type="EMBL" id="BDT79065.1"/>
    </source>
</evidence>
<keyword evidence="8" id="KW-1185">Reference proteome</keyword>
<feature type="transmembrane region" description="Helical" evidence="6">
    <location>
        <begin position="179"/>
        <end position="204"/>
    </location>
</feature>
<accession>A0ABM8CME7</accession>
<keyword evidence="4 6" id="KW-1133">Transmembrane helix</keyword>
<dbReference type="PIRSF" id="PIRSF035875">
    <property type="entry name" value="RNase_BN"/>
    <property type="match status" value="1"/>
</dbReference>
<evidence type="ECO:0000256" key="1">
    <source>
        <dbReference type="ARBA" id="ARBA00004651"/>
    </source>
</evidence>
<organism evidence="7 8">
    <name type="scientific">Polynucleobacter yangtzensis</name>
    <dbReference type="NCBI Taxonomy" id="1743159"/>
    <lineage>
        <taxon>Bacteria</taxon>
        <taxon>Pseudomonadati</taxon>
        <taxon>Pseudomonadota</taxon>
        <taxon>Betaproteobacteria</taxon>
        <taxon>Burkholderiales</taxon>
        <taxon>Burkholderiaceae</taxon>
        <taxon>Polynucleobacter</taxon>
    </lineage>
</organism>
<dbReference type="Proteomes" id="UP001211204">
    <property type="component" value="Chromosome"/>
</dbReference>
<feature type="transmembrane region" description="Helical" evidence="6">
    <location>
        <begin position="216"/>
        <end position="236"/>
    </location>
</feature>
<evidence type="ECO:0000256" key="3">
    <source>
        <dbReference type="ARBA" id="ARBA00022692"/>
    </source>
</evidence>
<evidence type="ECO:0000256" key="6">
    <source>
        <dbReference type="SAM" id="Phobius"/>
    </source>
</evidence>
<evidence type="ECO:0000256" key="5">
    <source>
        <dbReference type="ARBA" id="ARBA00023136"/>
    </source>
</evidence>